<organism evidence="1">
    <name type="scientific">Campylobacter upsaliensis</name>
    <dbReference type="NCBI Taxonomy" id="28080"/>
    <lineage>
        <taxon>Bacteria</taxon>
        <taxon>Pseudomonadati</taxon>
        <taxon>Campylobacterota</taxon>
        <taxon>Epsilonproteobacteria</taxon>
        <taxon>Campylobacterales</taxon>
        <taxon>Campylobacteraceae</taxon>
        <taxon>Campylobacter</taxon>
    </lineage>
</organism>
<name>A0A5L4REY7_CAMUP</name>
<comment type="caution">
    <text evidence="1">The sequence shown here is derived from an EMBL/GenBank/DDBJ whole genome shotgun (WGS) entry which is preliminary data.</text>
</comment>
<reference evidence="1" key="1">
    <citation type="submission" date="2018-05" db="EMBL/GenBank/DDBJ databases">
        <authorList>
            <consortium name="PulseNet: The National Subtyping Network for Foodborne Disease Surveillance"/>
            <person name="Tarr C.L."/>
            <person name="Trees E."/>
            <person name="Katz L.S."/>
            <person name="Carleton-Romer H.A."/>
            <person name="Stroika S."/>
            <person name="Kucerova Z."/>
            <person name="Roache K.F."/>
            <person name="Sabol A.L."/>
            <person name="Besser J."/>
            <person name="Gerner-Smidt P."/>
        </authorList>
    </citation>
    <scope>NUCLEOTIDE SEQUENCE</scope>
    <source>
        <strain evidence="1">D2813</strain>
    </source>
</reference>
<dbReference type="RefSeq" id="WP_004276751.1">
    <property type="nucleotide sequence ID" value="NZ_CABKPM010000001.1"/>
</dbReference>
<gene>
    <name evidence="1" type="ORF">YZ54_07270</name>
</gene>
<protein>
    <submittedName>
        <fullName evidence="1">Capsular biosynthesis protein</fullName>
    </submittedName>
</protein>
<proteinExistence type="predicted"/>
<accession>A0A5L4REY7</accession>
<evidence type="ECO:0000313" key="1">
    <source>
        <dbReference type="EMBL" id="EAJ7105283.1"/>
    </source>
</evidence>
<sequence length="460" mass="53911">MKPFKIALCLSGALRYDYCEDLRHIVKNVATPLNADIFLFSWDEAYLWAGAGGLGVGFLRNFIDEKLLQNAPNELLIDNYHFSKLFPNVFSLIEQEYAAKIPKKNLNTIKNFTNFKALALENVDFFMQNYPRILPIHNSSKMFYGWNRVLNLLFEYERKMKERYDFIIMLRPDKRYTLNLSLDELKNLKTKDLVIETSSDEKQLGDVYAFGRRFAMVEFLSTFAKASGGVNEEFFEHFPCGINCASYGCLDHAMLRRYVDFIGLNVIKGQNYVKWQSASKATHFPNVKEALGSDLKKLSQNYPKEKLEEFESFFEGLNSHLKPLKSHRKYFYYNKTLADERIKATLTYRLGFELVQTYKNRNLVDFITLPYRLLKIKKLHKIEKENYQKAIKINPKLSLPPLEHCADYEKALYAKNHLSYKVGESFLKAYNTGGGGWLRFFFKELPRIKKEFKRRKSANF</sequence>
<dbReference type="EMBL" id="AACABH010000038">
    <property type="protein sequence ID" value="EAJ7105283.1"/>
    <property type="molecule type" value="Genomic_DNA"/>
</dbReference>
<dbReference type="AlphaFoldDB" id="A0A5L4REY7"/>